<dbReference type="GO" id="GO:0050567">
    <property type="term" value="F:glutaminyl-tRNA synthase (glutamine-hydrolyzing) activity"/>
    <property type="evidence" value="ECO:0007669"/>
    <property type="project" value="UniProtKB-UniRule"/>
</dbReference>
<name>A0A1G2KS02_9BACT</name>
<dbReference type="PANTHER" id="PTHR11895">
    <property type="entry name" value="TRANSAMIDASE"/>
    <property type="match status" value="1"/>
</dbReference>
<dbReference type="Gene3D" id="3.90.1300.10">
    <property type="entry name" value="Amidase signature (AS) domain"/>
    <property type="match status" value="1"/>
</dbReference>
<dbReference type="SUPFAM" id="SSF75304">
    <property type="entry name" value="Amidase signature (AS) enzymes"/>
    <property type="match status" value="1"/>
</dbReference>
<accession>A0A1G2KS02</accession>
<keyword evidence="3 7" id="KW-0547">Nucleotide-binding</keyword>
<comment type="subunit">
    <text evidence="7">Heterotrimer of A, B and C subunits.</text>
</comment>
<gene>
    <name evidence="7 9" type="primary">gatA</name>
    <name evidence="9" type="ORF">A3C12_01580</name>
</gene>
<dbReference type="GO" id="GO:0006412">
    <property type="term" value="P:translation"/>
    <property type="evidence" value="ECO:0007669"/>
    <property type="project" value="UniProtKB-UniRule"/>
</dbReference>
<dbReference type="PANTHER" id="PTHR11895:SF7">
    <property type="entry name" value="GLUTAMYL-TRNA(GLN) AMIDOTRANSFERASE SUBUNIT A, MITOCHONDRIAL"/>
    <property type="match status" value="1"/>
</dbReference>
<feature type="domain" description="Amidase" evidence="8">
    <location>
        <begin position="24"/>
        <end position="466"/>
    </location>
</feature>
<dbReference type="Pfam" id="PF01425">
    <property type="entry name" value="Amidase"/>
    <property type="match status" value="1"/>
</dbReference>
<dbReference type="InterPro" id="IPR020556">
    <property type="entry name" value="Amidase_CS"/>
</dbReference>
<dbReference type="GO" id="GO:0030956">
    <property type="term" value="C:glutamyl-tRNA(Gln) amidotransferase complex"/>
    <property type="evidence" value="ECO:0007669"/>
    <property type="project" value="InterPro"/>
</dbReference>
<evidence type="ECO:0000256" key="5">
    <source>
        <dbReference type="ARBA" id="ARBA00022917"/>
    </source>
</evidence>
<dbReference type="AlphaFoldDB" id="A0A1G2KS02"/>
<evidence type="ECO:0000256" key="1">
    <source>
        <dbReference type="ARBA" id="ARBA00008069"/>
    </source>
</evidence>
<keyword evidence="2 7" id="KW-0436">Ligase</keyword>
<evidence type="ECO:0000256" key="3">
    <source>
        <dbReference type="ARBA" id="ARBA00022741"/>
    </source>
</evidence>
<dbReference type="GO" id="GO:0016740">
    <property type="term" value="F:transferase activity"/>
    <property type="evidence" value="ECO:0007669"/>
    <property type="project" value="UniProtKB-KW"/>
</dbReference>
<feature type="active site" description="Charge relay system" evidence="7">
    <location>
        <position position="154"/>
    </location>
</feature>
<dbReference type="NCBIfam" id="TIGR00132">
    <property type="entry name" value="gatA"/>
    <property type="match status" value="1"/>
</dbReference>
<dbReference type="InterPro" id="IPR023631">
    <property type="entry name" value="Amidase_dom"/>
</dbReference>
<sequence>MKLEELSIRSFAEGLRRKQFSAIEVTEAYLKAIQERDGVLHSYLFVADEVARTSAQKIDEALASGDLSSPLAGVPFAVKDNIAVEGLPSTAGSRILEPYIASYDAGVIRRLKSYGAVILGKTNLDEFAMGSSTENSAFGATKNPADLARVPGGSSGGSAAAVAGNLALAAIGSDTGGSIRQPAAFCGVVGLKPTYGRVSRHGLIAMASSLDQVGPFGKCVDDAAIIYRAIAGHDRYDATSVPRDVEGDKQVSLTGIKIGVPKEYFAEGLNPDVARRVHSALGQVEAAGATLVEISLPHARYALPAYYVIMFAEVSANLARFDGLRYGFRASSPTLHALYEETRNQGFGREVKRRIMLGTYVLSHGYYDAYYVKAQKVRRLIRHNFAEAFKKVDVIMGPTTPGVAFKFGAMFADPLSMYLEDIYTVAINLAGLPALSMPCGRIADEGKELPVGLQLIGPWFDEAKLLGIAEACESVLGFRV</sequence>
<evidence type="ECO:0000256" key="6">
    <source>
        <dbReference type="ARBA" id="ARBA00047407"/>
    </source>
</evidence>
<comment type="function">
    <text evidence="7">Allows the formation of correctly charged Gln-tRNA(Gln) through the transamidation of misacylated Glu-tRNA(Gln) in organisms which lack glutaminyl-tRNA synthetase. The reaction takes place in the presence of glutamine and ATP through an activated gamma-phospho-Glu-tRNA(Gln).</text>
</comment>
<evidence type="ECO:0000259" key="8">
    <source>
        <dbReference type="Pfam" id="PF01425"/>
    </source>
</evidence>
<keyword evidence="9" id="KW-0808">Transferase</keyword>
<dbReference type="InterPro" id="IPR000120">
    <property type="entry name" value="Amidase"/>
</dbReference>
<dbReference type="EMBL" id="MHQK01000033">
    <property type="protein sequence ID" value="OHA01189.1"/>
    <property type="molecule type" value="Genomic_DNA"/>
</dbReference>
<evidence type="ECO:0000256" key="4">
    <source>
        <dbReference type="ARBA" id="ARBA00022840"/>
    </source>
</evidence>
<evidence type="ECO:0000256" key="7">
    <source>
        <dbReference type="HAMAP-Rule" id="MF_00120"/>
    </source>
</evidence>
<organism evidence="9 10">
    <name type="scientific">Candidatus Sungbacteria bacterium RIFCSPHIGHO2_02_FULL_49_20</name>
    <dbReference type="NCBI Taxonomy" id="1802272"/>
    <lineage>
        <taxon>Bacteria</taxon>
        <taxon>Candidatus Sungiibacteriota</taxon>
    </lineage>
</organism>
<reference evidence="9 10" key="1">
    <citation type="journal article" date="2016" name="Nat. Commun.">
        <title>Thousands of microbial genomes shed light on interconnected biogeochemical processes in an aquifer system.</title>
        <authorList>
            <person name="Anantharaman K."/>
            <person name="Brown C.T."/>
            <person name="Hug L.A."/>
            <person name="Sharon I."/>
            <person name="Castelle C.J."/>
            <person name="Probst A.J."/>
            <person name="Thomas B.C."/>
            <person name="Singh A."/>
            <person name="Wilkins M.J."/>
            <person name="Karaoz U."/>
            <person name="Brodie E.L."/>
            <person name="Williams K.H."/>
            <person name="Hubbard S.S."/>
            <person name="Banfield J.F."/>
        </authorList>
    </citation>
    <scope>NUCLEOTIDE SEQUENCE [LARGE SCALE GENOMIC DNA]</scope>
</reference>
<comment type="catalytic activity">
    <reaction evidence="6 7">
        <text>L-glutamyl-tRNA(Gln) + L-glutamine + ATP + H2O = L-glutaminyl-tRNA(Gln) + L-glutamate + ADP + phosphate + H(+)</text>
        <dbReference type="Rhea" id="RHEA:17521"/>
        <dbReference type="Rhea" id="RHEA-COMP:9681"/>
        <dbReference type="Rhea" id="RHEA-COMP:9684"/>
        <dbReference type="ChEBI" id="CHEBI:15377"/>
        <dbReference type="ChEBI" id="CHEBI:15378"/>
        <dbReference type="ChEBI" id="CHEBI:29985"/>
        <dbReference type="ChEBI" id="CHEBI:30616"/>
        <dbReference type="ChEBI" id="CHEBI:43474"/>
        <dbReference type="ChEBI" id="CHEBI:58359"/>
        <dbReference type="ChEBI" id="CHEBI:78520"/>
        <dbReference type="ChEBI" id="CHEBI:78521"/>
        <dbReference type="ChEBI" id="CHEBI:456216"/>
        <dbReference type="EC" id="6.3.5.7"/>
    </reaction>
</comment>
<dbReference type="GO" id="GO:0005524">
    <property type="term" value="F:ATP binding"/>
    <property type="evidence" value="ECO:0007669"/>
    <property type="project" value="UniProtKB-KW"/>
</dbReference>
<feature type="active site" description="Charge relay system" evidence="7">
    <location>
        <position position="79"/>
    </location>
</feature>
<evidence type="ECO:0000256" key="2">
    <source>
        <dbReference type="ARBA" id="ARBA00022598"/>
    </source>
</evidence>
<evidence type="ECO:0000313" key="10">
    <source>
        <dbReference type="Proteomes" id="UP000178710"/>
    </source>
</evidence>
<comment type="similarity">
    <text evidence="1 7">Belongs to the amidase family. GatA subfamily.</text>
</comment>
<feature type="active site" description="Acyl-ester intermediate" evidence="7">
    <location>
        <position position="178"/>
    </location>
</feature>
<keyword evidence="4 7" id="KW-0067">ATP-binding</keyword>
<protein>
    <recommendedName>
        <fullName evidence="7">Glutamyl-tRNA(Gln) amidotransferase subunit A</fullName>
        <shortName evidence="7">Glu-ADT subunit A</shortName>
        <ecNumber evidence="7">6.3.5.7</ecNumber>
    </recommendedName>
</protein>
<comment type="caution">
    <text evidence="9">The sequence shown here is derived from an EMBL/GenBank/DDBJ whole genome shotgun (WGS) entry which is preliminary data.</text>
</comment>
<dbReference type="InterPro" id="IPR036928">
    <property type="entry name" value="AS_sf"/>
</dbReference>
<dbReference type="InterPro" id="IPR004412">
    <property type="entry name" value="GatA"/>
</dbReference>
<dbReference type="PROSITE" id="PS00571">
    <property type="entry name" value="AMIDASES"/>
    <property type="match status" value="1"/>
</dbReference>
<proteinExistence type="inferred from homology"/>
<dbReference type="EC" id="6.3.5.7" evidence="7"/>
<keyword evidence="5 7" id="KW-0648">Protein biosynthesis</keyword>
<evidence type="ECO:0000313" key="9">
    <source>
        <dbReference type="EMBL" id="OHA01189.1"/>
    </source>
</evidence>
<dbReference type="HAMAP" id="MF_00120">
    <property type="entry name" value="GatA"/>
    <property type="match status" value="1"/>
</dbReference>
<dbReference type="Proteomes" id="UP000178710">
    <property type="component" value="Unassembled WGS sequence"/>
</dbReference>